<keyword evidence="3" id="KW-1185">Reference proteome</keyword>
<dbReference type="EMBL" id="BMTP01000025">
    <property type="protein sequence ID" value="GGU65632.1"/>
    <property type="molecule type" value="Genomic_DNA"/>
</dbReference>
<evidence type="ECO:0000313" key="3">
    <source>
        <dbReference type="Proteomes" id="UP000636661"/>
    </source>
</evidence>
<proteinExistence type="predicted"/>
<feature type="region of interest" description="Disordered" evidence="1">
    <location>
        <begin position="141"/>
        <end position="161"/>
    </location>
</feature>
<name>A0A918M863_9ACTN</name>
<dbReference type="RefSeq" id="WP_189554671.1">
    <property type="nucleotide sequence ID" value="NZ_BMTP01000025.1"/>
</dbReference>
<dbReference type="AlphaFoldDB" id="A0A918M863"/>
<dbReference type="Proteomes" id="UP000636661">
    <property type="component" value="Unassembled WGS sequence"/>
</dbReference>
<evidence type="ECO:0000256" key="1">
    <source>
        <dbReference type="SAM" id="MobiDB-lite"/>
    </source>
</evidence>
<evidence type="ECO:0000313" key="2">
    <source>
        <dbReference type="EMBL" id="GGU65632.1"/>
    </source>
</evidence>
<comment type="caution">
    <text evidence="2">The sequence shown here is derived from an EMBL/GenBank/DDBJ whole genome shotgun (WGS) entry which is preliminary data.</text>
</comment>
<reference evidence="2" key="2">
    <citation type="submission" date="2020-09" db="EMBL/GenBank/DDBJ databases">
        <authorList>
            <person name="Sun Q."/>
            <person name="Ohkuma M."/>
        </authorList>
    </citation>
    <scope>NUCLEOTIDE SEQUENCE</scope>
    <source>
        <strain evidence="2">JCM 4391</strain>
    </source>
</reference>
<reference evidence="2" key="1">
    <citation type="journal article" date="2014" name="Int. J. Syst. Evol. Microbiol.">
        <title>Complete genome sequence of Corynebacterium casei LMG S-19264T (=DSM 44701T), isolated from a smear-ripened cheese.</title>
        <authorList>
            <consortium name="US DOE Joint Genome Institute (JGI-PGF)"/>
            <person name="Walter F."/>
            <person name="Albersmeier A."/>
            <person name="Kalinowski J."/>
            <person name="Ruckert C."/>
        </authorList>
    </citation>
    <scope>NUCLEOTIDE SEQUENCE</scope>
    <source>
        <strain evidence="2">JCM 4391</strain>
    </source>
</reference>
<gene>
    <name evidence="2" type="ORF">GCM10010274_62930</name>
</gene>
<protein>
    <submittedName>
        <fullName evidence="2">Uncharacterized protein</fullName>
    </submittedName>
</protein>
<sequence>MPDLDFYAHVATRGDVLGAGIGSEPAEWEAVLGSDHLDDRSGELLRRDYGLVELSFQRSDDTWPCFGISVQVHRLLPGAGDVPRPLRDAYGDFARRVRFHELRDVITALGHTLEPDSAPPVADTRRYRVSGSGARIVVVEDPDPYGYGAPDPDDPDERQVGDVWSIGISPAWWSAKD</sequence>
<organism evidence="2 3">
    <name type="scientific">Streptomyces lavendofoliae</name>
    <dbReference type="NCBI Taxonomy" id="67314"/>
    <lineage>
        <taxon>Bacteria</taxon>
        <taxon>Bacillati</taxon>
        <taxon>Actinomycetota</taxon>
        <taxon>Actinomycetes</taxon>
        <taxon>Kitasatosporales</taxon>
        <taxon>Streptomycetaceae</taxon>
        <taxon>Streptomyces</taxon>
    </lineage>
</organism>
<accession>A0A918M863</accession>